<dbReference type="InterPro" id="IPR051807">
    <property type="entry name" value="Sec-metab_biosynth-assoc"/>
</dbReference>
<reference evidence="3" key="1">
    <citation type="submission" date="2022-10" db="EMBL/GenBank/DDBJ databases">
        <authorList>
            <person name="Botero Cardona J."/>
        </authorList>
    </citation>
    <scope>NUCLEOTIDE SEQUENCE</scope>
    <source>
        <strain evidence="3">LMG 31819</strain>
        <strain evidence="4">R-53529</strain>
    </source>
</reference>
<evidence type="ECO:0000259" key="2">
    <source>
        <dbReference type="Pfam" id="PF03795"/>
    </source>
</evidence>
<dbReference type="PANTHER" id="PTHR33606:SF3">
    <property type="entry name" value="PROTEIN YCII"/>
    <property type="match status" value="1"/>
</dbReference>
<dbReference type="PANTHER" id="PTHR33606">
    <property type="entry name" value="PROTEIN YCII"/>
    <property type="match status" value="1"/>
</dbReference>
<protein>
    <submittedName>
        <fullName evidence="3 4">Contains active-site pHis (YciI)</fullName>
    </submittedName>
</protein>
<dbReference type="Proteomes" id="UP001154259">
    <property type="component" value="Unassembled WGS sequence"/>
</dbReference>
<feature type="domain" description="YCII-related" evidence="2">
    <location>
        <begin position="1"/>
        <end position="87"/>
    </location>
</feature>
<evidence type="ECO:0000256" key="1">
    <source>
        <dbReference type="ARBA" id="ARBA00007689"/>
    </source>
</evidence>
<dbReference type="InterPro" id="IPR011008">
    <property type="entry name" value="Dimeric_a/b-barrel"/>
</dbReference>
<sequence>MLFVIMCTDKPDCNELRMAVRPQHLAYLKTYEKYIKVCGPLLNKDEKSCGSLIMIEMDDRAAAEGFADSDPYTKAGLFESVIIRPMKMIASDGKMLAT</sequence>
<dbReference type="Proteomes" id="UP001154255">
    <property type="component" value="Unassembled WGS sequence"/>
</dbReference>
<dbReference type="SUPFAM" id="SSF54909">
    <property type="entry name" value="Dimeric alpha+beta barrel"/>
    <property type="match status" value="1"/>
</dbReference>
<gene>
    <name evidence="4" type="ORF">R53529_LOCUS631</name>
    <name evidence="3" type="ORF">R53530_LOCUS470</name>
</gene>
<dbReference type="RefSeq" id="WP_271789070.1">
    <property type="nucleotide sequence ID" value="NZ_CAMXCJ010000001.1"/>
</dbReference>
<comment type="caution">
    <text evidence="3">The sequence shown here is derived from an EMBL/GenBank/DDBJ whole genome shotgun (WGS) entry which is preliminary data.</text>
</comment>
<dbReference type="EMBL" id="CAMXCS010000001">
    <property type="protein sequence ID" value="CAI3932825.1"/>
    <property type="molecule type" value="Genomic_DNA"/>
</dbReference>
<dbReference type="InterPro" id="IPR005545">
    <property type="entry name" value="YCII"/>
</dbReference>
<accession>A0A9W4XCF9</accession>
<evidence type="ECO:0000313" key="5">
    <source>
        <dbReference type="Proteomes" id="UP001154255"/>
    </source>
</evidence>
<dbReference type="EMBL" id="CAMXCM010000001">
    <property type="protein sequence ID" value="CAI3928168.1"/>
    <property type="molecule type" value="Genomic_DNA"/>
</dbReference>
<evidence type="ECO:0000313" key="4">
    <source>
        <dbReference type="EMBL" id="CAI3932825.1"/>
    </source>
</evidence>
<dbReference type="Pfam" id="PF03795">
    <property type="entry name" value="YCII"/>
    <property type="match status" value="1"/>
</dbReference>
<proteinExistence type="inferred from homology"/>
<evidence type="ECO:0000313" key="3">
    <source>
        <dbReference type="EMBL" id="CAI3928168.1"/>
    </source>
</evidence>
<dbReference type="Gene3D" id="3.30.70.1060">
    <property type="entry name" value="Dimeric alpha+beta barrel"/>
    <property type="match status" value="1"/>
</dbReference>
<organism evidence="3 5">
    <name type="scientific">Commensalibacter communis</name>
    <dbReference type="NCBI Taxonomy" id="2972786"/>
    <lineage>
        <taxon>Bacteria</taxon>
        <taxon>Pseudomonadati</taxon>
        <taxon>Pseudomonadota</taxon>
        <taxon>Alphaproteobacteria</taxon>
        <taxon>Acetobacterales</taxon>
        <taxon>Acetobacteraceae</taxon>
    </lineage>
</organism>
<name>A0A9W4XCF9_9PROT</name>
<keyword evidence="6" id="KW-1185">Reference proteome</keyword>
<evidence type="ECO:0000313" key="6">
    <source>
        <dbReference type="Proteomes" id="UP001154259"/>
    </source>
</evidence>
<dbReference type="AlphaFoldDB" id="A0A9W4XCF9"/>
<comment type="similarity">
    <text evidence="1">Belongs to the YciI family.</text>
</comment>